<gene>
    <name evidence="3" type="ORF">EV668_0778</name>
</gene>
<dbReference type="Pfam" id="PF09250">
    <property type="entry name" value="Prim-Pol"/>
    <property type="match status" value="1"/>
</dbReference>
<feature type="region of interest" description="Disordered" evidence="1">
    <location>
        <begin position="41"/>
        <end position="68"/>
    </location>
</feature>
<evidence type="ECO:0000259" key="2">
    <source>
        <dbReference type="SMART" id="SM00382"/>
    </source>
</evidence>
<accession>A0A4R7C896</accession>
<feature type="domain" description="AAA+ ATPase" evidence="2">
    <location>
        <begin position="419"/>
        <end position="592"/>
    </location>
</feature>
<evidence type="ECO:0000256" key="1">
    <source>
        <dbReference type="SAM" id="MobiDB-lite"/>
    </source>
</evidence>
<dbReference type="InterPro" id="IPR003593">
    <property type="entry name" value="AAA+_ATPase"/>
</dbReference>
<evidence type="ECO:0000313" key="3">
    <source>
        <dbReference type="EMBL" id="TDR93515.1"/>
    </source>
</evidence>
<feature type="compositionally biased region" description="Basic and acidic residues" evidence="1">
    <location>
        <begin position="41"/>
        <end position="65"/>
    </location>
</feature>
<comment type="caution">
    <text evidence="3">The sequence shown here is derived from an EMBL/GenBank/DDBJ whole genome shotgun (WGS) entry which is preliminary data.</text>
</comment>
<reference evidence="3 4" key="1">
    <citation type="submission" date="2019-03" db="EMBL/GenBank/DDBJ databases">
        <title>Genomic Encyclopedia of Type Strains, Phase IV (KMG-IV): sequencing the most valuable type-strain genomes for metagenomic binning, comparative biology and taxonomic classification.</title>
        <authorList>
            <person name="Goeker M."/>
        </authorList>
    </citation>
    <scope>NUCLEOTIDE SEQUENCE [LARGE SCALE GENOMIC DNA]</scope>
    <source>
        <strain evidence="3 4">DSM 25903</strain>
    </source>
</reference>
<sequence length="655" mass="70490">MAVATNPFRTFWDLGFRKLVPIIPPGAPLSERSTMFKRAKVGRDRPGTGTEDAHGKAGGGKDPRGKVPGYKLPDGLWRSFNWMSAETTEDLLDRWNEMGAGVGIKTGDQGDGTSLIAIDADVLDLERALAICDVVREAFGKLPTRIGQFPKAIHLLRIRGTLPYHRLEFDGAGRREQVELLSDGRQFVAHGVHPATGKGYKWPVPLTVPFSELPVAEAETLLSTIERLTETLPNGCCKKLNSLSEDGGMPPDQESLKGDLELVRSAIEALPNSDAIFPSRGDAISVGFALKGALQDHPEEALELFHLWGAKWEGRDGETNDPAWLDAEWGTLNPPFRSGAEKIYRLARQHAGWSGDRDALAARWFDADAAAEAVANESRAAFPASANRAPRFVFLSQQEAAAAALTQSAEPLIDGLLDQGAMSVLYGDSNTGKTFIALDMAGAVATGSEWAGMPAAHFHVAYIAAEGGRGILKRIAALNLLRPSNRLHVLNSPVDLGRVDADLRPLVEAVREIPSAVGLVVIDTLSRVLSGRDENSSVEMGALVACMTALQSETKAHVMVIHHTGKDAARGARGHSLLRAAIDTEIEVVSDGPGHGRIQVTKQRDMELGFETKFELRDRVLGVDSEASALQRPLPAAMLEIVARSAKKDQAPGSD</sequence>
<keyword evidence="4" id="KW-1185">Reference proteome</keyword>
<dbReference type="Pfam" id="PF13481">
    <property type="entry name" value="AAA_25"/>
    <property type="match status" value="1"/>
</dbReference>
<dbReference type="SMART" id="SM00382">
    <property type="entry name" value="AAA"/>
    <property type="match status" value="1"/>
</dbReference>
<evidence type="ECO:0000313" key="4">
    <source>
        <dbReference type="Proteomes" id="UP000295122"/>
    </source>
</evidence>
<dbReference type="InterPro" id="IPR027417">
    <property type="entry name" value="P-loop_NTPase"/>
</dbReference>
<dbReference type="AlphaFoldDB" id="A0A4R7C896"/>
<organism evidence="3 4">
    <name type="scientific">Enterovirga rhinocerotis</name>
    <dbReference type="NCBI Taxonomy" id="1339210"/>
    <lineage>
        <taxon>Bacteria</taxon>
        <taxon>Pseudomonadati</taxon>
        <taxon>Pseudomonadota</taxon>
        <taxon>Alphaproteobacteria</taxon>
        <taxon>Hyphomicrobiales</taxon>
        <taxon>Methylobacteriaceae</taxon>
        <taxon>Enterovirga</taxon>
    </lineage>
</organism>
<dbReference type="EMBL" id="SNZR01000011">
    <property type="protein sequence ID" value="TDR93515.1"/>
    <property type="molecule type" value="Genomic_DNA"/>
</dbReference>
<dbReference type="InterPro" id="IPR015330">
    <property type="entry name" value="DNA_primase/pol_bifunc_N"/>
</dbReference>
<name>A0A4R7C896_9HYPH</name>
<dbReference type="Proteomes" id="UP000295122">
    <property type="component" value="Unassembled WGS sequence"/>
</dbReference>
<dbReference type="SUPFAM" id="SSF52540">
    <property type="entry name" value="P-loop containing nucleoside triphosphate hydrolases"/>
    <property type="match status" value="1"/>
</dbReference>
<protein>
    <submittedName>
        <fullName evidence="3">Bifunctional DNA primase/polymerase-like protein</fullName>
    </submittedName>
</protein>
<proteinExistence type="predicted"/>
<dbReference type="Gene3D" id="3.40.50.300">
    <property type="entry name" value="P-loop containing nucleotide triphosphate hydrolases"/>
    <property type="match status" value="1"/>
</dbReference>